<dbReference type="Proteomes" id="UP000613160">
    <property type="component" value="Unassembled WGS sequence"/>
</dbReference>
<proteinExistence type="inferred from homology"/>
<evidence type="ECO:0000259" key="2">
    <source>
        <dbReference type="Pfam" id="PF00582"/>
    </source>
</evidence>
<keyword evidence="4" id="KW-1185">Reference proteome</keyword>
<dbReference type="PRINTS" id="PR01438">
    <property type="entry name" value="UNVRSLSTRESS"/>
</dbReference>
<reference evidence="3" key="1">
    <citation type="journal article" date="2014" name="Int. J. Syst. Evol. Microbiol.">
        <title>Complete genome sequence of Corynebacterium casei LMG S-19264T (=DSM 44701T), isolated from a smear-ripened cheese.</title>
        <authorList>
            <consortium name="US DOE Joint Genome Institute (JGI-PGF)"/>
            <person name="Walter F."/>
            <person name="Albersmeier A."/>
            <person name="Kalinowski J."/>
            <person name="Ruckert C."/>
        </authorList>
    </citation>
    <scope>NUCLEOTIDE SEQUENCE</scope>
    <source>
        <strain evidence="3">CGMCC 1.15493</strain>
    </source>
</reference>
<dbReference type="CDD" id="cd00293">
    <property type="entry name" value="USP-like"/>
    <property type="match status" value="1"/>
</dbReference>
<gene>
    <name evidence="3" type="ORF">GCM10011335_12070</name>
</gene>
<feature type="domain" description="UspA" evidence="2">
    <location>
        <begin position="158"/>
        <end position="279"/>
    </location>
</feature>
<evidence type="ECO:0000256" key="1">
    <source>
        <dbReference type="ARBA" id="ARBA00008791"/>
    </source>
</evidence>
<dbReference type="EMBL" id="BMJJ01000002">
    <property type="protein sequence ID" value="GGD10759.1"/>
    <property type="molecule type" value="Genomic_DNA"/>
</dbReference>
<dbReference type="Gene3D" id="3.40.50.12370">
    <property type="match status" value="1"/>
</dbReference>
<protein>
    <submittedName>
        <fullName evidence="3">Universal stress protein</fullName>
    </submittedName>
</protein>
<dbReference type="InterPro" id="IPR006016">
    <property type="entry name" value="UspA"/>
</dbReference>
<evidence type="ECO:0000313" key="3">
    <source>
        <dbReference type="EMBL" id="GGD10759.1"/>
    </source>
</evidence>
<comment type="caution">
    <text evidence="3">The sequence shown here is derived from an EMBL/GenBank/DDBJ whole genome shotgun (WGS) entry which is preliminary data.</text>
</comment>
<evidence type="ECO:0000313" key="4">
    <source>
        <dbReference type="Proteomes" id="UP000613160"/>
    </source>
</evidence>
<name>A0A916XTZ4_9HYPH</name>
<dbReference type="PANTHER" id="PTHR46268">
    <property type="entry name" value="STRESS RESPONSE PROTEIN NHAX"/>
    <property type="match status" value="1"/>
</dbReference>
<dbReference type="SUPFAM" id="SSF52402">
    <property type="entry name" value="Adenine nucleotide alpha hydrolases-like"/>
    <property type="match status" value="2"/>
</dbReference>
<dbReference type="Pfam" id="PF00582">
    <property type="entry name" value="Usp"/>
    <property type="match status" value="2"/>
</dbReference>
<dbReference type="AlphaFoldDB" id="A0A916XTZ4"/>
<reference evidence="3" key="2">
    <citation type="submission" date="2020-09" db="EMBL/GenBank/DDBJ databases">
        <authorList>
            <person name="Sun Q."/>
            <person name="Zhou Y."/>
        </authorList>
    </citation>
    <scope>NUCLEOTIDE SEQUENCE</scope>
    <source>
        <strain evidence="3">CGMCC 1.15493</strain>
    </source>
</reference>
<dbReference type="PANTHER" id="PTHR46268:SF15">
    <property type="entry name" value="UNIVERSAL STRESS PROTEIN HP_0031"/>
    <property type="match status" value="1"/>
</dbReference>
<accession>A0A916XTZ4</accession>
<sequence length="281" mass="30219">MMYKTILVVLDSKDRAEALMDLALPLADRHDAHLAGVHVMPADITASIGMFPAEIPAGFIEETHRLRQFEAEAIEAMFREKARAAGATKTEWRCEQTLRPDNGRLLNRHAMCADLVIAGQNPDADAGGDPMLADLVMGCGRPVLAVPYAGRFSQVGERVLVAWNGTREAARAAFDAVPLMQAAHHVRILAIDPKRDRPAAGLASADDLVVALARHGIPVEAATSYSADISAGDDILSSLADHGSDLLVMGCFGHSRVREMLFGGVTQHILKHMTVPVLLSH</sequence>
<dbReference type="InterPro" id="IPR006015">
    <property type="entry name" value="Universal_stress_UspA"/>
</dbReference>
<feature type="domain" description="UspA" evidence="2">
    <location>
        <begin position="2"/>
        <end position="86"/>
    </location>
</feature>
<organism evidence="3 4">
    <name type="scientific">Aureimonas glaciei</name>
    <dbReference type="NCBI Taxonomy" id="1776957"/>
    <lineage>
        <taxon>Bacteria</taxon>
        <taxon>Pseudomonadati</taxon>
        <taxon>Pseudomonadota</taxon>
        <taxon>Alphaproteobacteria</taxon>
        <taxon>Hyphomicrobiales</taxon>
        <taxon>Aurantimonadaceae</taxon>
        <taxon>Aureimonas</taxon>
    </lineage>
</organism>
<comment type="similarity">
    <text evidence="1">Belongs to the universal stress protein A family.</text>
</comment>